<accession>A0AAD5M803</accession>
<evidence type="ECO:0000256" key="10">
    <source>
        <dbReference type="ARBA" id="ARBA00023209"/>
    </source>
</evidence>
<keyword evidence="7 12" id="KW-1133">Transmembrane helix</keyword>
<keyword evidence="14" id="KW-1185">Reference proteome</keyword>
<evidence type="ECO:0000256" key="3">
    <source>
        <dbReference type="ARBA" id="ARBA00022516"/>
    </source>
</evidence>
<dbReference type="PANTHER" id="PTHR46382:SF1">
    <property type="entry name" value="PHOSPHATIDATE CYTIDYLYLTRANSFERASE"/>
    <property type="match status" value="1"/>
</dbReference>
<dbReference type="GO" id="GO:0005886">
    <property type="term" value="C:plasma membrane"/>
    <property type="evidence" value="ECO:0007669"/>
    <property type="project" value="UniProtKB-SubCell"/>
</dbReference>
<keyword evidence="3" id="KW-0444">Lipid biosynthesis</keyword>
<dbReference type="AlphaFoldDB" id="A0AAD5M803"/>
<keyword evidence="2" id="KW-1003">Cell membrane</keyword>
<gene>
    <name evidence="13" type="ORF">P43SY_002407</name>
</gene>
<keyword evidence="8" id="KW-0443">Lipid metabolism</keyword>
<keyword evidence="5 12" id="KW-0812">Transmembrane</keyword>
<reference evidence="13" key="1">
    <citation type="submission" date="2021-12" db="EMBL/GenBank/DDBJ databases">
        <title>Prjna785345.</title>
        <authorList>
            <person name="Rujirawat T."/>
            <person name="Krajaejun T."/>
        </authorList>
    </citation>
    <scope>NUCLEOTIDE SEQUENCE</scope>
    <source>
        <strain evidence="13">Pi057C3</strain>
    </source>
</reference>
<feature type="transmembrane region" description="Helical" evidence="12">
    <location>
        <begin position="107"/>
        <end position="126"/>
    </location>
</feature>
<sequence length="501" mass="53410">MKPSADSAPPSATRTPAAPTFAAASAMFGLPPTDRGRSSTGHSTMMMDTDDLEMCTVARASTAARMPLQGGLVDASVATGVAASAHDRLSDKEAHTSSLVRCGHVRVIVDALVVAGIAIALCLAAYHSDNAALPFIFLALGALATFEYTWLTYRLRIRLYLPFKLHQKHTCRDIYGQIMSYTVDLNTCAITPWAERAFRGHRNVAAGLVASVSAALAALVAWISTSHAVIIAYATTAVFLGVWCIALAPNLRDASILALRFAYFALCTADLLSLTGRASDIAAKEPLIASFLDPLTLLLFSVALVMIVRAMSSKDPMQSVVMVLLDVAGLLYLAGFANVVSFLVALLKREDLPRFSAIGIFCIIWSAELGGYLMQHALRGVGYRWSHPVSSRLSTQHNVEKLVGALAFAAASSALVGEVVFSDASPLTTNVLLPTSLVAVVIAHVGKLWLLSLKHVAKVDASGRYLRVGDGVIDRLDSLLLSVVVYVIVLHRRLAMTPPAV</sequence>
<feature type="transmembrane region" description="Helical" evidence="12">
    <location>
        <begin position="352"/>
        <end position="374"/>
    </location>
</feature>
<evidence type="ECO:0000256" key="8">
    <source>
        <dbReference type="ARBA" id="ARBA00023098"/>
    </source>
</evidence>
<feature type="transmembrane region" description="Helical" evidence="12">
    <location>
        <begin position="287"/>
        <end position="308"/>
    </location>
</feature>
<dbReference type="GO" id="GO:0004605">
    <property type="term" value="F:phosphatidate cytidylyltransferase activity"/>
    <property type="evidence" value="ECO:0007669"/>
    <property type="project" value="TreeGrafter"/>
</dbReference>
<feature type="transmembrane region" description="Helical" evidence="12">
    <location>
        <begin position="256"/>
        <end position="275"/>
    </location>
</feature>
<evidence type="ECO:0000313" key="14">
    <source>
        <dbReference type="Proteomes" id="UP001209570"/>
    </source>
</evidence>
<keyword evidence="10" id="KW-0594">Phospholipid biosynthesis</keyword>
<evidence type="ECO:0000313" key="13">
    <source>
        <dbReference type="EMBL" id="KAJ0397899.1"/>
    </source>
</evidence>
<keyword evidence="11" id="KW-1208">Phospholipid metabolism</keyword>
<feature type="transmembrane region" description="Helical" evidence="12">
    <location>
        <begin position="433"/>
        <end position="451"/>
    </location>
</feature>
<feature type="transmembrane region" description="Helical" evidence="12">
    <location>
        <begin position="230"/>
        <end position="249"/>
    </location>
</feature>
<proteinExistence type="predicted"/>
<feature type="transmembrane region" description="Helical" evidence="12">
    <location>
        <begin position="320"/>
        <end position="346"/>
    </location>
</feature>
<feature type="transmembrane region" description="Helical" evidence="12">
    <location>
        <begin position="132"/>
        <end position="151"/>
    </location>
</feature>
<evidence type="ECO:0000256" key="6">
    <source>
        <dbReference type="ARBA" id="ARBA00022695"/>
    </source>
</evidence>
<evidence type="ECO:0000256" key="4">
    <source>
        <dbReference type="ARBA" id="ARBA00022679"/>
    </source>
</evidence>
<dbReference type="GO" id="GO:0016024">
    <property type="term" value="P:CDP-diacylglycerol biosynthetic process"/>
    <property type="evidence" value="ECO:0007669"/>
    <property type="project" value="TreeGrafter"/>
</dbReference>
<name>A0AAD5M803_PYTIN</name>
<evidence type="ECO:0000256" key="5">
    <source>
        <dbReference type="ARBA" id="ARBA00022692"/>
    </source>
</evidence>
<evidence type="ECO:0000256" key="7">
    <source>
        <dbReference type="ARBA" id="ARBA00022989"/>
    </source>
</evidence>
<dbReference type="Proteomes" id="UP001209570">
    <property type="component" value="Unassembled WGS sequence"/>
</dbReference>
<evidence type="ECO:0000256" key="2">
    <source>
        <dbReference type="ARBA" id="ARBA00022475"/>
    </source>
</evidence>
<organism evidence="13 14">
    <name type="scientific">Pythium insidiosum</name>
    <name type="common">Pythiosis disease agent</name>
    <dbReference type="NCBI Taxonomy" id="114742"/>
    <lineage>
        <taxon>Eukaryota</taxon>
        <taxon>Sar</taxon>
        <taxon>Stramenopiles</taxon>
        <taxon>Oomycota</taxon>
        <taxon>Peronosporomycetes</taxon>
        <taxon>Pythiales</taxon>
        <taxon>Pythiaceae</taxon>
        <taxon>Pythium</taxon>
    </lineage>
</organism>
<dbReference type="Pfam" id="PF01148">
    <property type="entry name" value="CTP_transf_1"/>
    <property type="match status" value="1"/>
</dbReference>
<comment type="subcellular location">
    <subcellularLocation>
        <location evidence="1">Cell membrane</location>
        <topology evidence="1">Multi-pass membrane protein</topology>
    </subcellularLocation>
</comment>
<feature type="transmembrane region" description="Helical" evidence="12">
    <location>
        <begin position="204"/>
        <end position="224"/>
    </location>
</feature>
<protein>
    <recommendedName>
        <fullName evidence="15">Phosphatidate cytidylyltransferase</fullName>
    </recommendedName>
</protein>
<evidence type="ECO:0008006" key="15">
    <source>
        <dbReference type="Google" id="ProtNLM"/>
    </source>
</evidence>
<dbReference type="EMBL" id="JAKCXM010000234">
    <property type="protein sequence ID" value="KAJ0397899.1"/>
    <property type="molecule type" value="Genomic_DNA"/>
</dbReference>
<comment type="caution">
    <text evidence="13">The sequence shown here is derived from an EMBL/GenBank/DDBJ whole genome shotgun (WGS) entry which is preliminary data.</text>
</comment>
<evidence type="ECO:0000256" key="12">
    <source>
        <dbReference type="SAM" id="Phobius"/>
    </source>
</evidence>
<evidence type="ECO:0000256" key="11">
    <source>
        <dbReference type="ARBA" id="ARBA00023264"/>
    </source>
</evidence>
<keyword evidence="9 12" id="KW-0472">Membrane</keyword>
<keyword evidence="4" id="KW-0808">Transferase</keyword>
<feature type="transmembrane region" description="Helical" evidence="12">
    <location>
        <begin position="402"/>
        <end position="421"/>
    </location>
</feature>
<keyword evidence="6" id="KW-0548">Nucleotidyltransferase</keyword>
<evidence type="ECO:0000256" key="1">
    <source>
        <dbReference type="ARBA" id="ARBA00004651"/>
    </source>
</evidence>
<dbReference type="PANTHER" id="PTHR46382">
    <property type="entry name" value="PHOSPHATIDATE CYTIDYLYLTRANSFERASE"/>
    <property type="match status" value="1"/>
</dbReference>
<evidence type="ECO:0000256" key="9">
    <source>
        <dbReference type="ARBA" id="ARBA00023136"/>
    </source>
</evidence>